<dbReference type="RefSeq" id="WP_205095675.1">
    <property type="nucleotide sequence ID" value="NZ_JACLYZ010000019.1"/>
</dbReference>
<dbReference type="InterPro" id="IPR008254">
    <property type="entry name" value="Flavodoxin/NO_synth"/>
</dbReference>
<evidence type="ECO:0000313" key="3">
    <source>
        <dbReference type="Proteomes" id="UP000766986"/>
    </source>
</evidence>
<comment type="caution">
    <text evidence="2">The sequence shown here is derived from an EMBL/GenBank/DDBJ whole genome shotgun (WGS) entry which is preliminary data.</text>
</comment>
<proteinExistence type="predicted"/>
<organism evidence="2 3">
    <name type="scientific">Mediterranea massiliensis</name>
    <dbReference type="NCBI Taxonomy" id="1841865"/>
    <lineage>
        <taxon>Bacteria</taxon>
        <taxon>Pseudomonadati</taxon>
        <taxon>Bacteroidota</taxon>
        <taxon>Bacteroidia</taxon>
        <taxon>Bacteroidales</taxon>
        <taxon>Bacteroidaceae</taxon>
        <taxon>Mediterranea</taxon>
    </lineage>
</organism>
<dbReference type="Proteomes" id="UP000766986">
    <property type="component" value="Unassembled WGS sequence"/>
</dbReference>
<protein>
    <recommendedName>
        <fullName evidence="1">Flavodoxin-like domain-containing protein</fullName>
    </recommendedName>
</protein>
<name>A0ABS2E1G0_9BACT</name>
<feature type="domain" description="Flavodoxin-like" evidence="1">
    <location>
        <begin position="34"/>
        <end position="166"/>
    </location>
</feature>
<dbReference type="PANTHER" id="PTHR39201">
    <property type="entry name" value="EXPORTED PROTEIN-RELATED"/>
    <property type="match status" value="1"/>
</dbReference>
<evidence type="ECO:0000313" key="2">
    <source>
        <dbReference type="EMBL" id="MBM6735462.1"/>
    </source>
</evidence>
<evidence type="ECO:0000259" key="1">
    <source>
        <dbReference type="Pfam" id="PF12682"/>
    </source>
</evidence>
<accession>A0ABS2E1G0</accession>
<dbReference type="PANTHER" id="PTHR39201:SF1">
    <property type="entry name" value="FLAVODOXIN-LIKE DOMAIN-CONTAINING PROTEIN"/>
    <property type="match status" value="1"/>
</dbReference>
<sequence>MKKGLVLFTALLALVGCNSQKKNAAKDSTPKAQKYLVVYYSQTGATQQVAQVFARLLGADTLRIEVEQPYDGTYQETIERCQKEMKNGELPELKALKSDWSGYDVIFLGYPIRFGTYALPMASLVKQTDFAGKKIVPFCTFGSGGLGASMKDLKQALPKAEILPGYGVRNARLAKAPAEVERFLIESGYLEGKVEKLPDYSAQQPVTAEDVKIFDAACSNYQYPLGTPVTVGKRTTSGSTDYRFTARSKDAGGNDIEATIYVTVGKGEDAKPEFTEVVR</sequence>
<dbReference type="PROSITE" id="PS51257">
    <property type="entry name" value="PROKAR_LIPOPROTEIN"/>
    <property type="match status" value="1"/>
</dbReference>
<keyword evidence="3" id="KW-1185">Reference proteome</keyword>
<dbReference type="EMBL" id="JACLYZ010000019">
    <property type="protein sequence ID" value="MBM6735462.1"/>
    <property type="molecule type" value="Genomic_DNA"/>
</dbReference>
<dbReference type="Gene3D" id="3.40.50.360">
    <property type="match status" value="1"/>
</dbReference>
<dbReference type="Pfam" id="PF12682">
    <property type="entry name" value="Flavodoxin_4"/>
    <property type="match status" value="1"/>
</dbReference>
<gene>
    <name evidence="2" type="ORF">H7U35_09555</name>
</gene>
<dbReference type="InterPro" id="IPR029039">
    <property type="entry name" value="Flavoprotein-like_sf"/>
</dbReference>
<reference evidence="2 3" key="1">
    <citation type="journal article" date="2021" name="Sci. Rep.">
        <title>The distribution of antibiotic resistance genes in chicken gut microbiota commensals.</title>
        <authorList>
            <person name="Juricova H."/>
            <person name="Matiasovicova J."/>
            <person name="Kubasova T."/>
            <person name="Cejkova D."/>
            <person name="Rychlik I."/>
        </authorList>
    </citation>
    <scope>NUCLEOTIDE SEQUENCE [LARGE SCALE GENOMIC DNA]</scope>
    <source>
        <strain evidence="2 3">An772</strain>
    </source>
</reference>
<dbReference type="SUPFAM" id="SSF52218">
    <property type="entry name" value="Flavoproteins"/>
    <property type="match status" value="1"/>
</dbReference>